<dbReference type="AlphaFoldDB" id="A0A2A9MAW8"/>
<feature type="compositionally biased region" description="Low complexity" evidence="7">
    <location>
        <begin position="1"/>
        <end position="22"/>
    </location>
</feature>
<dbReference type="Proteomes" id="UP000224006">
    <property type="component" value="Chromosome X"/>
</dbReference>
<dbReference type="PANTHER" id="PTHR44281:SF2">
    <property type="entry name" value="SPINDLE ASSEMBLY ABNORMAL PROTEIN 6 HOMOLOG"/>
    <property type="match status" value="1"/>
</dbReference>
<organism evidence="9 10">
    <name type="scientific">Besnoitia besnoiti</name>
    <name type="common">Apicomplexan protozoan</name>
    <dbReference type="NCBI Taxonomy" id="94643"/>
    <lineage>
        <taxon>Eukaryota</taxon>
        <taxon>Sar</taxon>
        <taxon>Alveolata</taxon>
        <taxon>Apicomplexa</taxon>
        <taxon>Conoidasida</taxon>
        <taxon>Coccidia</taxon>
        <taxon>Eucoccidiorida</taxon>
        <taxon>Eimeriorina</taxon>
        <taxon>Sarcocystidae</taxon>
        <taxon>Besnoitia</taxon>
    </lineage>
</organism>
<keyword evidence="4" id="KW-0206">Cytoskeleton</keyword>
<keyword evidence="3 6" id="KW-0175">Coiled coil</keyword>
<accession>A0A2A9MAW8</accession>
<keyword evidence="2" id="KW-0963">Cytoplasm</keyword>
<evidence type="ECO:0000313" key="10">
    <source>
        <dbReference type="Proteomes" id="UP000224006"/>
    </source>
</evidence>
<dbReference type="CDD" id="cd10142">
    <property type="entry name" value="HD_SAS6_N"/>
    <property type="match status" value="1"/>
</dbReference>
<gene>
    <name evidence="9" type="ORF">BESB_018380</name>
</gene>
<comment type="subcellular location">
    <subcellularLocation>
        <location evidence="1">Cytoplasm</location>
        <location evidence="1">Cytoskeleton</location>
        <location evidence="1">Microtubule organizing center</location>
        <location evidence="1">Centrosome</location>
    </subcellularLocation>
</comment>
<evidence type="ECO:0000256" key="3">
    <source>
        <dbReference type="ARBA" id="ARBA00023054"/>
    </source>
</evidence>
<evidence type="ECO:0000256" key="2">
    <source>
        <dbReference type="ARBA" id="ARBA00022490"/>
    </source>
</evidence>
<feature type="region of interest" description="Disordered" evidence="7">
    <location>
        <begin position="997"/>
        <end position="1061"/>
    </location>
</feature>
<comment type="caution">
    <text evidence="9">The sequence shown here is derived from an EMBL/GenBank/DDBJ whole genome shotgun (WGS) entry which is preliminary data.</text>
</comment>
<dbReference type="InterPro" id="IPR032396">
    <property type="entry name" value="SAS-6_N"/>
</dbReference>
<proteinExistence type="predicted"/>
<feature type="region of interest" description="Disordered" evidence="7">
    <location>
        <begin position="1"/>
        <end position="110"/>
    </location>
</feature>
<dbReference type="GO" id="GO:0005813">
    <property type="term" value="C:centrosome"/>
    <property type="evidence" value="ECO:0007669"/>
    <property type="project" value="UniProtKB-SubCell"/>
</dbReference>
<evidence type="ECO:0000256" key="4">
    <source>
        <dbReference type="ARBA" id="ARBA00023212"/>
    </source>
</evidence>
<evidence type="ECO:0000259" key="8">
    <source>
        <dbReference type="Pfam" id="PF16531"/>
    </source>
</evidence>
<evidence type="ECO:0000256" key="6">
    <source>
        <dbReference type="SAM" id="Coils"/>
    </source>
</evidence>
<feature type="coiled-coil region" evidence="6">
    <location>
        <begin position="574"/>
        <end position="691"/>
    </location>
</feature>
<feature type="coiled-coil region" evidence="6">
    <location>
        <begin position="741"/>
        <end position="880"/>
    </location>
</feature>
<keyword evidence="5" id="KW-0131">Cell cycle</keyword>
<dbReference type="GeneID" id="40306899"/>
<name>A0A2A9MAW8_BESBE</name>
<dbReference type="PANTHER" id="PTHR44281">
    <property type="entry name" value="SPINDLE ASSEMBLY ABNORMAL PROTEIN 6 HOMOLOG"/>
    <property type="match status" value="1"/>
</dbReference>
<feature type="domain" description="Spindle assembly abnormal protein 6 N-terminal" evidence="8">
    <location>
        <begin position="361"/>
        <end position="470"/>
    </location>
</feature>
<feature type="compositionally biased region" description="Polar residues" evidence="7">
    <location>
        <begin position="1052"/>
        <end position="1061"/>
    </location>
</feature>
<protein>
    <recommendedName>
        <fullName evidence="8">Spindle assembly abnormal protein 6 N-terminal domain-containing protein</fullName>
    </recommendedName>
</protein>
<feature type="region of interest" description="Disordered" evidence="7">
    <location>
        <begin position="913"/>
        <end position="934"/>
    </location>
</feature>
<dbReference type="RefSeq" id="XP_029216529.1">
    <property type="nucleotide sequence ID" value="XM_029360553.1"/>
</dbReference>
<feature type="compositionally biased region" description="Basic and acidic residues" evidence="7">
    <location>
        <begin position="924"/>
        <end position="934"/>
    </location>
</feature>
<evidence type="ECO:0000313" key="9">
    <source>
        <dbReference type="EMBL" id="PFH32520.1"/>
    </source>
</evidence>
<feature type="region of interest" description="Disordered" evidence="7">
    <location>
        <begin position="146"/>
        <end position="181"/>
    </location>
</feature>
<keyword evidence="10" id="KW-1185">Reference proteome</keyword>
<dbReference type="Pfam" id="PF16531">
    <property type="entry name" value="SAS-6_N"/>
    <property type="match status" value="1"/>
</dbReference>
<dbReference type="VEuPathDB" id="ToxoDB:BESB_018380"/>
<dbReference type="InterPro" id="IPR038558">
    <property type="entry name" value="SAS-6_N_sf"/>
</dbReference>
<dbReference type="STRING" id="94643.A0A2A9MAW8"/>
<dbReference type="KEGG" id="bbes:BESB_018380"/>
<dbReference type="OrthoDB" id="333748at2759"/>
<feature type="compositionally biased region" description="Low complexity" evidence="7">
    <location>
        <begin position="35"/>
        <end position="50"/>
    </location>
</feature>
<evidence type="ECO:0000256" key="7">
    <source>
        <dbReference type="SAM" id="MobiDB-lite"/>
    </source>
</evidence>
<evidence type="ECO:0000256" key="1">
    <source>
        <dbReference type="ARBA" id="ARBA00004300"/>
    </source>
</evidence>
<evidence type="ECO:0000256" key="5">
    <source>
        <dbReference type="ARBA" id="ARBA00023306"/>
    </source>
</evidence>
<sequence>MPYPTAPFAAEPPGGGALSPASAFPPPFFPPSPPSLSSTASSPALPSAASLWRTRSLSAGPGERAEAAAPAARGAPPAAGEAAARRGSCAGASEKRSEEEEQRVGALGPATELYFRLKKKGYFGGDRSGPPAGFDHLALSAGALTPGVDDSSCPRSASLPSQASDSLQRSPDQARDEAPAPCACAPLRNPASFSATATPGAHLKADSMQSGCGGPAASVSSSWPQAAGGLPPSASCSSCASCAAAAAPAASRCWSGALNVKLEAKAPRGAGDVHQSVSPSSKENLLPSLCAAARPASPFLPLFAAGSRASQLGWPPQGSAERLHAALPSAHALAPLSLHARPAGLVGWDGGRAGGSREEILFFRELPVKVKSGSDRDSFVCPLTLKLSVSGGSQGTGFQQVLRVELTDRQNLFVHYSAEVGETDFSRMRSEQRLLIDFQAFPAKFVELLEECAFCPASEGSAQRLAAIFTCPGFCGSSVPAASSFPPEGAGDGRKAPFFSDFPRNGENCSPGKMSAVATAGGEAWLSLVELNLFKELTHLSLRLRKSSDDTLKLHLAQQLAAFQDFSSAKMEEVALLQKQRAHLQEQLAGLANLFEASQAETARLFEETKEKHEESLKKALAAQGAEAEEVLRRLGAEQREREEKHAIEKEEIKQKVEKSEQELLLASGRTAALEAELKELRAAYEDAKSQVGRVVWRCGEVEGRERQEREGRCLLEQRADELKEEVTKLKERDAASATILKERETLLSELQEQKVALQERLKQQKEREGQLEEELNTAIQEIHRGNEIIAKLQQQIRTFKAKQKARSADCQALEKDVAALTLKSASLQQQLEHQRAEERQKAEQAAALAQQCEHLCQEISQLQEELAAAKDVNLRLNKELTTRQLETYMSRYSSARGPSAAASAFSSFSAAPTRSFGQGGAPGERDGAARSHEEAAVFASIPTSVAAQSTLSALSRISRADDGATGSFDAAKKTDARLSGGLGWPSPSPRTLLASVEKREDSEDAQADAEGAPHARPTGVSGPGARGDTLSPRSLAPAPPQGDTFADRLRATSSAAAPRH</sequence>
<feature type="compositionally biased region" description="Low complexity" evidence="7">
    <location>
        <begin position="58"/>
        <end position="92"/>
    </location>
</feature>
<feature type="compositionally biased region" description="Pro residues" evidence="7">
    <location>
        <begin position="23"/>
        <end position="34"/>
    </location>
</feature>
<feature type="compositionally biased region" description="Polar residues" evidence="7">
    <location>
        <begin position="153"/>
        <end position="171"/>
    </location>
</feature>
<dbReference type="Gene3D" id="2.170.210.20">
    <property type="entry name" value="Spindle assembly abnormal protein 6, N-terminal domain"/>
    <property type="match status" value="1"/>
</dbReference>
<reference evidence="9 10" key="1">
    <citation type="submission" date="2017-09" db="EMBL/GenBank/DDBJ databases">
        <title>Genome sequencing of Besnoitia besnoiti strain Bb-Ger1.</title>
        <authorList>
            <person name="Schares G."/>
            <person name="Venepally P."/>
            <person name="Lorenzi H.A."/>
        </authorList>
    </citation>
    <scope>NUCLEOTIDE SEQUENCE [LARGE SCALE GENOMIC DNA]</scope>
    <source>
        <strain evidence="9 10">Bb-Ger1</strain>
    </source>
</reference>
<dbReference type="EMBL" id="NWUJ01000011">
    <property type="protein sequence ID" value="PFH32520.1"/>
    <property type="molecule type" value="Genomic_DNA"/>
</dbReference>